<organism evidence="2 3">
    <name type="scientific">Bisbaumannia pacifica</name>
    <dbReference type="NCBI Taxonomy" id="77098"/>
    <lineage>
        <taxon>Bacteria</taxon>
        <taxon>Pseudomonadati</taxon>
        <taxon>Pseudomonadota</taxon>
        <taxon>Gammaproteobacteria</taxon>
        <taxon>Oceanospirillales</taxon>
        <taxon>Halomonadaceae</taxon>
        <taxon>Bisbaumannia</taxon>
    </lineage>
</organism>
<reference evidence="2 3" key="1">
    <citation type="submission" date="2020-12" db="EMBL/GenBank/DDBJ databases">
        <title>Draft genome sequence of Halomonas pacifica strain CARE-V15.</title>
        <authorList>
            <person name="Vignesh N."/>
            <person name="Thabitha A."/>
            <person name="Saravanan R."/>
            <person name="Manigandan V."/>
        </authorList>
    </citation>
    <scope>NUCLEOTIDE SEQUENCE [LARGE SCALE GENOMIC DNA]</scope>
    <source>
        <strain evidence="2 3">CARE-V15</strain>
    </source>
</reference>
<evidence type="ECO:0000313" key="3">
    <source>
        <dbReference type="Proteomes" id="UP000651738"/>
    </source>
</evidence>
<evidence type="ECO:0000256" key="1">
    <source>
        <dbReference type="SAM" id="Phobius"/>
    </source>
</evidence>
<feature type="transmembrane region" description="Helical" evidence="1">
    <location>
        <begin position="15"/>
        <end position="40"/>
    </location>
</feature>
<comment type="caution">
    <text evidence="2">The sequence shown here is derived from an EMBL/GenBank/DDBJ whole genome shotgun (WGS) entry which is preliminary data.</text>
</comment>
<keyword evidence="1" id="KW-1133">Transmembrane helix</keyword>
<proteinExistence type="predicted"/>
<evidence type="ECO:0000313" key="2">
    <source>
        <dbReference type="EMBL" id="MBH8580429.1"/>
    </source>
</evidence>
<gene>
    <name evidence="2" type="ORF">I7V36_10025</name>
</gene>
<keyword evidence="1" id="KW-0812">Transmembrane</keyword>
<evidence type="ECO:0008006" key="4">
    <source>
        <dbReference type="Google" id="ProtNLM"/>
    </source>
</evidence>
<dbReference type="Proteomes" id="UP000651738">
    <property type="component" value="Unassembled WGS sequence"/>
</dbReference>
<name>A0ABD4L1G3_9GAMM</name>
<dbReference type="EMBL" id="JAEDAF010000008">
    <property type="protein sequence ID" value="MBH8580429.1"/>
    <property type="molecule type" value="Genomic_DNA"/>
</dbReference>
<protein>
    <recommendedName>
        <fullName evidence="4">NADH dehydrogenase subunit 6</fullName>
    </recommendedName>
</protein>
<keyword evidence="1" id="KW-0472">Membrane</keyword>
<sequence length="48" mass="5430">MMNADCFALMGAMGWWAWLMPLAFLLLLGLGIAALVKYLFQSHKGDRR</sequence>
<accession>A0ABD4L1G3</accession>
<dbReference type="AlphaFoldDB" id="A0ABD4L1G3"/>
<dbReference type="RefSeq" id="WP_186809933.1">
    <property type="nucleotide sequence ID" value="NZ_BJUK01000009.1"/>
</dbReference>